<keyword evidence="1" id="KW-0238">DNA-binding</keyword>
<dbReference type="AlphaFoldDB" id="A0A367FQ15"/>
<dbReference type="Proteomes" id="UP000253094">
    <property type="component" value="Unassembled WGS sequence"/>
</dbReference>
<dbReference type="PANTHER" id="PTHR38479:SF2">
    <property type="entry name" value="WINGED HELIX DNA-BINDING DOMAIN-CONTAINING PROTEIN"/>
    <property type="match status" value="1"/>
</dbReference>
<accession>A0A367FQ15</accession>
<reference evidence="1 2" key="1">
    <citation type="submission" date="2018-06" db="EMBL/GenBank/DDBJ databases">
        <title>Sphaerisporangium craniellae sp. nov., isolated from a marine sponge in the South China Sea.</title>
        <authorList>
            <person name="Li L."/>
        </authorList>
    </citation>
    <scope>NUCLEOTIDE SEQUENCE [LARGE SCALE GENOMIC DNA]</scope>
    <source>
        <strain evidence="1 2">CCTCC AA 208026</strain>
    </source>
</reference>
<dbReference type="PANTHER" id="PTHR38479">
    <property type="entry name" value="LMO0824 PROTEIN"/>
    <property type="match status" value="1"/>
</dbReference>
<organism evidence="1 2">
    <name type="scientific">Sphaerisporangium album</name>
    <dbReference type="NCBI Taxonomy" id="509200"/>
    <lineage>
        <taxon>Bacteria</taxon>
        <taxon>Bacillati</taxon>
        <taxon>Actinomycetota</taxon>
        <taxon>Actinomycetes</taxon>
        <taxon>Streptosporangiales</taxon>
        <taxon>Streptosporangiaceae</taxon>
        <taxon>Sphaerisporangium</taxon>
    </lineage>
</organism>
<dbReference type="Pfam" id="PF06224">
    <property type="entry name" value="AlkZ-like"/>
    <property type="match status" value="1"/>
</dbReference>
<comment type="caution">
    <text evidence="1">The sequence shown here is derived from an EMBL/GenBank/DDBJ whole genome shotgun (WGS) entry which is preliminary data.</text>
</comment>
<dbReference type="RefSeq" id="WP_114028367.1">
    <property type="nucleotide sequence ID" value="NZ_QOIL01000004.1"/>
</dbReference>
<dbReference type="GO" id="GO:0003677">
    <property type="term" value="F:DNA binding"/>
    <property type="evidence" value="ECO:0007669"/>
    <property type="project" value="UniProtKB-KW"/>
</dbReference>
<dbReference type="InterPro" id="IPR009351">
    <property type="entry name" value="AlkZ-like"/>
</dbReference>
<dbReference type="OrthoDB" id="9148135at2"/>
<sequence length="370" mass="40337">MKLTWDTVLAWRMRRQFLHRPKTSSTEEIVRRLCGIQSQVKSNAELTVAVRSPDPVKDAVQRAVAGKELMRTWAMRGTLHTLSTRDAPAYLSLLAATRTWEKGAWQRAFLDAPRMARLADAVQAELDGAVLSREDLVAAVERRTKDSVISEAMKSGWGAVLKPLAWQGHLCNGDGDDGRITFTSPVTYLPGWPGLPDPEDAARVAIPAYLSAYGPAGPDVFNRWLARGALKKTTVRQWFADLGDTLTEVDVEGETLWIRSEDAESLAATPPTDMFRLLPAFDQYVLGVGTDDTHIIPARHRKDVSRTSGWIAPVVVDAGRVTGVWESTGGALSVTLFPDSPKPAEEAVTMEAAHLSSLLGGGNGRTITIS</sequence>
<dbReference type="EMBL" id="QOIL01000004">
    <property type="protein sequence ID" value="RCG31797.1"/>
    <property type="molecule type" value="Genomic_DNA"/>
</dbReference>
<keyword evidence="2" id="KW-1185">Reference proteome</keyword>
<evidence type="ECO:0000313" key="1">
    <source>
        <dbReference type="EMBL" id="RCG31797.1"/>
    </source>
</evidence>
<name>A0A367FQ15_9ACTN</name>
<evidence type="ECO:0000313" key="2">
    <source>
        <dbReference type="Proteomes" id="UP000253094"/>
    </source>
</evidence>
<gene>
    <name evidence="1" type="ORF">DQ384_09720</name>
</gene>
<protein>
    <submittedName>
        <fullName evidence="1">Winged helix DNA-binding domain-containing protein</fullName>
    </submittedName>
</protein>
<proteinExistence type="predicted"/>